<protein>
    <submittedName>
        <fullName evidence="2">Uncharacterized protein</fullName>
    </submittedName>
</protein>
<proteinExistence type="predicted"/>
<organism evidence="2 3">
    <name type="scientific">Pleurodeles waltl</name>
    <name type="common">Iberian ribbed newt</name>
    <dbReference type="NCBI Taxonomy" id="8319"/>
    <lineage>
        <taxon>Eukaryota</taxon>
        <taxon>Metazoa</taxon>
        <taxon>Chordata</taxon>
        <taxon>Craniata</taxon>
        <taxon>Vertebrata</taxon>
        <taxon>Euteleostomi</taxon>
        <taxon>Amphibia</taxon>
        <taxon>Batrachia</taxon>
        <taxon>Caudata</taxon>
        <taxon>Salamandroidea</taxon>
        <taxon>Salamandridae</taxon>
        <taxon>Pleurodelinae</taxon>
        <taxon>Pleurodeles</taxon>
    </lineage>
</organism>
<evidence type="ECO:0000313" key="2">
    <source>
        <dbReference type="EMBL" id="KAJ1211190.1"/>
    </source>
</evidence>
<name>A0AAV7WAY2_PLEWA</name>
<dbReference type="EMBL" id="JANPWB010000002">
    <property type="protein sequence ID" value="KAJ1211190.1"/>
    <property type="molecule type" value="Genomic_DNA"/>
</dbReference>
<dbReference type="Proteomes" id="UP001066276">
    <property type="component" value="Chromosome 1_2"/>
</dbReference>
<feature type="region of interest" description="Disordered" evidence="1">
    <location>
        <begin position="37"/>
        <end position="67"/>
    </location>
</feature>
<accession>A0AAV7WAY2</accession>
<sequence>MVQDPFRYCPPCVPLHILGIRTRAFCQLPDLAAVNHSLGSSGPEREPSLLGPEAARPPPRTTTLGLQTPTADWSVTEFQYGGRAFFKTDVRNTCGVVHDTSRAHPGVPPTRAFCFTSWIQACTLTASAAARVYK</sequence>
<comment type="caution">
    <text evidence="2">The sequence shown here is derived from an EMBL/GenBank/DDBJ whole genome shotgun (WGS) entry which is preliminary data.</text>
</comment>
<evidence type="ECO:0000256" key="1">
    <source>
        <dbReference type="SAM" id="MobiDB-lite"/>
    </source>
</evidence>
<gene>
    <name evidence="2" type="ORF">NDU88_006551</name>
</gene>
<reference evidence="2" key="1">
    <citation type="journal article" date="2022" name="bioRxiv">
        <title>Sequencing and chromosome-scale assembly of the giantPleurodeles waltlgenome.</title>
        <authorList>
            <person name="Brown T."/>
            <person name="Elewa A."/>
            <person name="Iarovenko S."/>
            <person name="Subramanian E."/>
            <person name="Araus A.J."/>
            <person name="Petzold A."/>
            <person name="Susuki M."/>
            <person name="Suzuki K.-i.T."/>
            <person name="Hayashi T."/>
            <person name="Toyoda A."/>
            <person name="Oliveira C."/>
            <person name="Osipova E."/>
            <person name="Leigh N.D."/>
            <person name="Simon A."/>
            <person name="Yun M.H."/>
        </authorList>
    </citation>
    <scope>NUCLEOTIDE SEQUENCE</scope>
    <source>
        <strain evidence="2">20211129_DDA</strain>
        <tissue evidence="2">Liver</tissue>
    </source>
</reference>
<dbReference type="AlphaFoldDB" id="A0AAV7WAY2"/>
<evidence type="ECO:0000313" key="3">
    <source>
        <dbReference type="Proteomes" id="UP001066276"/>
    </source>
</evidence>
<keyword evidence="3" id="KW-1185">Reference proteome</keyword>